<dbReference type="GO" id="GO:0051213">
    <property type="term" value="F:dioxygenase activity"/>
    <property type="evidence" value="ECO:0007669"/>
    <property type="project" value="UniProtKB-KW"/>
</dbReference>
<evidence type="ECO:0000256" key="4">
    <source>
        <dbReference type="SAM" id="Phobius"/>
    </source>
</evidence>
<keyword evidence="4" id="KW-1133">Transmembrane helix</keyword>
<accession>A0A423PIE3</accession>
<evidence type="ECO:0000256" key="3">
    <source>
        <dbReference type="ARBA" id="ARBA00023002"/>
    </source>
</evidence>
<proteinExistence type="inferred from homology"/>
<gene>
    <name evidence="6" type="ORF">SAOR_12260</name>
</gene>
<dbReference type="PANTHER" id="PTHR46332:SF5">
    <property type="entry name" value="ASPARTATE BETA-HYDROXYLASE DOMAIN CONTAINING 2"/>
    <property type="match status" value="1"/>
</dbReference>
<evidence type="ECO:0000313" key="6">
    <source>
        <dbReference type="EMBL" id="ROO25324.1"/>
    </source>
</evidence>
<dbReference type="SUPFAM" id="SSF51197">
    <property type="entry name" value="Clavaminate synthase-like"/>
    <property type="match status" value="1"/>
</dbReference>
<dbReference type="EMBL" id="AYKH01000034">
    <property type="protein sequence ID" value="ROO25324.1"/>
    <property type="molecule type" value="Genomic_DNA"/>
</dbReference>
<dbReference type="InterPro" id="IPR007803">
    <property type="entry name" value="Asp/Arg/Pro-Hydrxlase"/>
</dbReference>
<keyword evidence="3" id="KW-0560">Oxidoreductase</keyword>
<dbReference type="RefSeq" id="WP_123631690.1">
    <property type="nucleotide sequence ID" value="NZ_AYKH01000034.1"/>
</dbReference>
<name>A0A423PIE3_9GAMM</name>
<protein>
    <submittedName>
        <fullName evidence="6">Aspartyl beta-hydroxylase</fullName>
    </submittedName>
</protein>
<keyword evidence="4" id="KW-0812">Transmembrane</keyword>
<organism evidence="6 7">
    <name type="scientific">Salinisphaera orenii MK-B5</name>
    <dbReference type="NCBI Taxonomy" id="856730"/>
    <lineage>
        <taxon>Bacteria</taxon>
        <taxon>Pseudomonadati</taxon>
        <taxon>Pseudomonadota</taxon>
        <taxon>Gammaproteobacteria</taxon>
        <taxon>Salinisphaerales</taxon>
        <taxon>Salinisphaeraceae</taxon>
        <taxon>Salinisphaera</taxon>
    </lineage>
</organism>
<dbReference type="InterPro" id="IPR051821">
    <property type="entry name" value="Asp/Asn_beta-hydroxylase"/>
</dbReference>
<dbReference type="Pfam" id="PF05118">
    <property type="entry name" value="Asp_Arg_Hydrox"/>
    <property type="match status" value="1"/>
</dbReference>
<feature type="transmembrane region" description="Helical" evidence="4">
    <location>
        <begin position="297"/>
        <end position="321"/>
    </location>
</feature>
<evidence type="ECO:0000313" key="7">
    <source>
        <dbReference type="Proteomes" id="UP000283993"/>
    </source>
</evidence>
<evidence type="ECO:0000256" key="2">
    <source>
        <dbReference type="ARBA" id="ARBA00022964"/>
    </source>
</evidence>
<dbReference type="PANTHER" id="PTHR46332">
    <property type="entry name" value="ASPARTATE BETA-HYDROXYLASE DOMAIN-CONTAINING PROTEIN 2"/>
    <property type="match status" value="1"/>
</dbReference>
<comment type="caution">
    <text evidence="6">The sequence shown here is derived from an EMBL/GenBank/DDBJ whole genome shotgun (WGS) entry which is preliminary data.</text>
</comment>
<keyword evidence="2" id="KW-0223">Dioxygenase</keyword>
<sequence length="326" mass="37397">MELLLPLALVFTFIAASILYVYRFRGRVRYDSFKQYLRKGWPIFSPLNCLLYLFTQERARQPIMDLDRFPELDVIQRNWRTIREEALALHRNDVFEQTKQAGSGGYYDIGFRTFYKYGWSKFYLRWYGTTHNSAKRMCPETTRLLEQVSCVNGAMFSVLPVGSKLTRHADPAACSLRYHLGLATPNANACYINIDGTDYSWRDGKALLFDETYLHYAHNDAEEDRVILMCDVERPTRVVGPVVNFFYKRLMRATVVPNTEEDERGLANSVFARLAPMLSNTRELKETNPGRYTTIKYAVNGTLVLLASGLLVGACFGLYSLGAMVT</sequence>
<feature type="domain" description="Aspartyl/asparaginy/proline hydroxylase" evidence="5">
    <location>
        <begin position="77"/>
        <end position="235"/>
    </location>
</feature>
<comment type="similarity">
    <text evidence="1">Belongs to the aspartyl/asparaginyl beta-hydroxylase family.</text>
</comment>
<feature type="transmembrane region" description="Helical" evidence="4">
    <location>
        <begin position="6"/>
        <end position="24"/>
    </location>
</feature>
<keyword evidence="7" id="KW-1185">Reference proteome</keyword>
<evidence type="ECO:0000256" key="1">
    <source>
        <dbReference type="ARBA" id="ARBA00007730"/>
    </source>
</evidence>
<reference evidence="6 7" key="1">
    <citation type="submission" date="2013-10" db="EMBL/GenBank/DDBJ databases">
        <title>Salinisphaera orenii MK-B5 Genome Sequencing.</title>
        <authorList>
            <person name="Lai Q."/>
            <person name="Li C."/>
            <person name="Shao Z."/>
        </authorList>
    </citation>
    <scope>NUCLEOTIDE SEQUENCE [LARGE SCALE GENOMIC DNA]</scope>
    <source>
        <strain evidence="6 7">MK-B5</strain>
    </source>
</reference>
<dbReference type="Gene3D" id="2.60.120.330">
    <property type="entry name" value="B-lactam Antibiotic, Isopenicillin N Synthase, Chain"/>
    <property type="match status" value="1"/>
</dbReference>
<keyword evidence="4" id="KW-0472">Membrane</keyword>
<evidence type="ECO:0000259" key="5">
    <source>
        <dbReference type="Pfam" id="PF05118"/>
    </source>
</evidence>
<dbReference type="Proteomes" id="UP000283993">
    <property type="component" value="Unassembled WGS sequence"/>
</dbReference>
<dbReference type="AlphaFoldDB" id="A0A423PIE3"/>
<dbReference type="InterPro" id="IPR027443">
    <property type="entry name" value="IPNS-like_sf"/>
</dbReference>